<sequence length="352" mass="39937">MKAPSAVIVFIVCLSAATPLLASSVVGDVVGKLTVGYQGWFSAKGDNSPHNTSWNHWAHGSDHPCKDHSKVDVYPDTREYTHTYQTGYANLGNGQPAKLFSSWDNQTVDTHFKWMKECSRFWLTSTPTPNNIDTAALQRFGGHVKLDPIDTKWMNGVADHVRAAAEAHDRKFYVMWDISGWKTFATELIEDYDNNIKHLTTSKAYAHQNGKPVGSAVGPMTRWAPSPSLRLYVAGGVGTQWRTDTTAFKDVYTKLDMLQPWAVGRMRNIKEAENYKKTLEADHNQLKQHNIDFQPVLFAGFTWANWQDKAVRNQIPREHGDFMWRQFVNVRELDIPSCYVAMFDEYDEGTAI</sequence>
<dbReference type="OrthoDB" id="8248981at2759"/>
<organism evidence="2">
    <name type="scientific">Oppiella nova</name>
    <dbReference type="NCBI Taxonomy" id="334625"/>
    <lineage>
        <taxon>Eukaryota</taxon>
        <taxon>Metazoa</taxon>
        <taxon>Ecdysozoa</taxon>
        <taxon>Arthropoda</taxon>
        <taxon>Chelicerata</taxon>
        <taxon>Arachnida</taxon>
        <taxon>Acari</taxon>
        <taxon>Acariformes</taxon>
        <taxon>Sarcoptiformes</taxon>
        <taxon>Oribatida</taxon>
        <taxon>Brachypylina</taxon>
        <taxon>Oppioidea</taxon>
        <taxon>Oppiidae</taxon>
        <taxon>Oppiella</taxon>
    </lineage>
</organism>
<keyword evidence="1" id="KW-0732">Signal</keyword>
<evidence type="ECO:0000313" key="3">
    <source>
        <dbReference type="Proteomes" id="UP000728032"/>
    </source>
</evidence>
<keyword evidence="3" id="KW-1185">Reference proteome</keyword>
<reference evidence="2" key="1">
    <citation type="submission" date="2020-11" db="EMBL/GenBank/DDBJ databases">
        <authorList>
            <person name="Tran Van P."/>
        </authorList>
    </citation>
    <scope>NUCLEOTIDE SEQUENCE</scope>
</reference>
<dbReference type="EMBL" id="OC920870">
    <property type="protein sequence ID" value="CAD7652904.1"/>
    <property type="molecule type" value="Genomic_DNA"/>
</dbReference>
<proteinExistence type="predicted"/>
<protein>
    <submittedName>
        <fullName evidence="2">Uncharacterized protein</fullName>
    </submittedName>
</protein>
<evidence type="ECO:0000256" key="1">
    <source>
        <dbReference type="SAM" id="SignalP"/>
    </source>
</evidence>
<dbReference type="Proteomes" id="UP000728032">
    <property type="component" value="Unassembled WGS sequence"/>
</dbReference>
<feature type="signal peptide" evidence="1">
    <location>
        <begin position="1"/>
        <end position="22"/>
    </location>
</feature>
<accession>A0A7R9QNT8</accession>
<gene>
    <name evidence="2" type="ORF">ONB1V03_LOCUS9562</name>
</gene>
<feature type="chain" id="PRO_5036211881" evidence="1">
    <location>
        <begin position="23"/>
        <end position="352"/>
    </location>
</feature>
<evidence type="ECO:0000313" key="2">
    <source>
        <dbReference type="EMBL" id="CAD7652904.1"/>
    </source>
</evidence>
<name>A0A7R9QNT8_9ACAR</name>
<feature type="non-terminal residue" evidence="2">
    <location>
        <position position="352"/>
    </location>
</feature>
<dbReference type="EMBL" id="CAJPVJ010006045">
    <property type="protein sequence ID" value="CAG2170091.1"/>
    <property type="molecule type" value="Genomic_DNA"/>
</dbReference>
<dbReference type="CDD" id="cd11576">
    <property type="entry name" value="GH99_GH71_like_2"/>
    <property type="match status" value="1"/>
</dbReference>
<dbReference type="Gene3D" id="3.20.20.80">
    <property type="entry name" value="Glycosidases"/>
    <property type="match status" value="1"/>
</dbReference>
<dbReference type="AlphaFoldDB" id="A0A7R9QNT8"/>